<dbReference type="InParanoid" id="A0A0D0AMA3"/>
<proteinExistence type="predicted"/>
<name>A0A0D0AMA3_9AGAM</name>
<evidence type="ECO:0000313" key="1">
    <source>
        <dbReference type="EMBL" id="KIK33118.1"/>
    </source>
</evidence>
<accession>A0A0D0AMA3</accession>
<evidence type="ECO:0000313" key="2">
    <source>
        <dbReference type="Proteomes" id="UP000054485"/>
    </source>
</evidence>
<dbReference type="HOGENOM" id="CLU_2656123_0_0_1"/>
<dbReference type="EMBL" id="KN836020">
    <property type="protein sequence ID" value="KIK33118.1"/>
    <property type="molecule type" value="Genomic_DNA"/>
</dbReference>
<sequence length="76" mass="8614">MLEIVSAFASLVCKAHTIIREVVPPGDAQMLRKFWRLNLRRFRHIVNLGPDKAGAYEIRLSNCPENLRGTHISSAQ</sequence>
<protein>
    <submittedName>
        <fullName evidence="1">Uncharacterized protein</fullName>
    </submittedName>
</protein>
<keyword evidence="2" id="KW-1185">Reference proteome</keyword>
<reference evidence="1 2" key="1">
    <citation type="submission" date="2014-04" db="EMBL/GenBank/DDBJ databases">
        <authorList>
            <consortium name="DOE Joint Genome Institute"/>
            <person name="Kuo A."/>
            <person name="Ruytinx J."/>
            <person name="Rineau F."/>
            <person name="Colpaert J."/>
            <person name="Kohler A."/>
            <person name="Nagy L.G."/>
            <person name="Floudas D."/>
            <person name="Copeland A."/>
            <person name="Barry K.W."/>
            <person name="Cichocki N."/>
            <person name="Veneault-Fourrey C."/>
            <person name="LaButti K."/>
            <person name="Lindquist E.A."/>
            <person name="Lipzen A."/>
            <person name="Lundell T."/>
            <person name="Morin E."/>
            <person name="Murat C."/>
            <person name="Sun H."/>
            <person name="Tunlid A."/>
            <person name="Henrissat B."/>
            <person name="Grigoriev I.V."/>
            <person name="Hibbett D.S."/>
            <person name="Martin F."/>
            <person name="Nordberg H.P."/>
            <person name="Cantor M.N."/>
            <person name="Hua S.X."/>
        </authorList>
    </citation>
    <scope>NUCLEOTIDE SEQUENCE [LARGE SCALE GENOMIC DNA]</scope>
    <source>
        <strain evidence="1 2">UH-Slu-Lm8-n1</strain>
    </source>
</reference>
<organism evidence="1 2">
    <name type="scientific">Suillus luteus UH-Slu-Lm8-n1</name>
    <dbReference type="NCBI Taxonomy" id="930992"/>
    <lineage>
        <taxon>Eukaryota</taxon>
        <taxon>Fungi</taxon>
        <taxon>Dikarya</taxon>
        <taxon>Basidiomycota</taxon>
        <taxon>Agaricomycotina</taxon>
        <taxon>Agaricomycetes</taxon>
        <taxon>Agaricomycetidae</taxon>
        <taxon>Boletales</taxon>
        <taxon>Suillineae</taxon>
        <taxon>Suillaceae</taxon>
        <taxon>Suillus</taxon>
    </lineage>
</organism>
<gene>
    <name evidence="1" type="ORF">CY34DRAFT_727392</name>
</gene>
<dbReference type="AlphaFoldDB" id="A0A0D0AMA3"/>
<dbReference type="Proteomes" id="UP000054485">
    <property type="component" value="Unassembled WGS sequence"/>
</dbReference>
<reference evidence="2" key="2">
    <citation type="submission" date="2015-01" db="EMBL/GenBank/DDBJ databases">
        <title>Evolutionary Origins and Diversification of the Mycorrhizal Mutualists.</title>
        <authorList>
            <consortium name="DOE Joint Genome Institute"/>
            <consortium name="Mycorrhizal Genomics Consortium"/>
            <person name="Kohler A."/>
            <person name="Kuo A."/>
            <person name="Nagy L.G."/>
            <person name="Floudas D."/>
            <person name="Copeland A."/>
            <person name="Barry K.W."/>
            <person name="Cichocki N."/>
            <person name="Veneault-Fourrey C."/>
            <person name="LaButti K."/>
            <person name="Lindquist E.A."/>
            <person name="Lipzen A."/>
            <person name="Lundell T."/>
            <person name="Morin E."/>
            <person name="Murat C."/>
            <person name="Riley R."/>
            <person name="Ohm R."/>
            <person name="Sun H."/>
            <person name="Tunlid A."/>
            <person name="Henrissat B."/>
            <person name="Grigoriev I.V."/>
            <person name="Hibbett D.S."/>
            <person name="Martin F."/>
        </authorList>
    </citation>
    <scope>NUCLEOTIDE SEQUENCE [LARGE SCALE GENOMIC DNA]</scope>
    <source>
        <strain evidence="2">UH-Slu-Lm8-n1</strain>
    </source>
</reference>